<evidence type="ECO:0000256" key="1">
    <source>
        <dbReference type="ARBA" id="ARBA00006484"/>
    </source>
</evidence>
<gene>
    <name evidence="3" type="ORF">C5Y93_28885</name>
</gene>
<dbReference type="PRINTS" id="PR00081">
    <property type="entry name" value="GDHRDH"/>
</dbReference>
<dbReference type="Pfam" id="PF13561">
    <property type="entry name" value="adh_short_C2"/>
    <property type="match status" value="1"/>
</dbReference>
<comment type="similarity">
    <text evidence="1">Belongs to the short-chain dehydrogenases/reductases (SDR) family.</text>
</comment>
<dbReference type="EMBL" id="PUHZ01000025">
    <property type="protein sequence ID" value="PQO42352.1"/>
    <property type="molecule type" value="Genomic_DNA"/>
</dbReference>
<dbReference type="OrthoDB" id="9803333at2"/>
<protein>
    <submittedName>
        <fullName evidence="3">1-cyclohexenylcarbonyl CoA reductase</fullName>
    </submittedName>
</protein>
<accession>A0A2S8GD16</accession>
<proteinExistence type="inferred from homology"/>
<dbReference type="GO" id="GO:0016491">
    <property type="term" value="F:oxidoreductase activity"/>
    <property type="evidence" value="ECO:0007669"/>
    <property type="project" value="UniProtKB-KW"/>
</dbReference>
<organism evidence="3 4">
    <name type="scientific">Blastopirellula marina</name>
    <dbReference type="NCBI Taxonomy" id="124"/>
    <lineage>
        <taxon>Bacteria</taxon>
        <taxon>Pseudomonadati</taxon>
        <taxon>Planctomycetota</taxon>
        <taxon>Planctomycetia</taxon>
        <taxon>Pirellulales</taxon>
        <taxon>Pirellulaceae</taxon>
        <taxon>Blastopirellula</taxon>
    </lineage>
</organism>
<reference evidence="3 4" key="1">
    <citation type="submission" date="2018-02" db="EMBL/GenBank/DDBJ databases">
        <title>Comparative genomes isolates from brazilian mangrove.</title>
        <authorList>
            <person name="Araujo J.E."/>
            <person name="Taketani R.G."/>
            <person name="Silva M.C.P."/>
            <person name="Loureco M.V."/>
            <person name="Andreote F.D."/>
        </authorList>
    </citation>
    <scope>NUCLEOTIDE SEQUENCE [LARGE SCALE GENOMIC DNA]</scope>
    <source>
        <strain evidence="3 4">Nap-Phe MGV</strain>
    </source>
</reference>
<dbReference type="PANTHER" id="PTHR43639">
    <property type="entry name" value="OXIDOREDUCTASE, SHORT-CHAIN DEHYDROGENASE/REDUCTASE FAMILY (AFU_ORTHOLOGUE AFUA_5G02870)"/>
    <property type="match status" value="1"/>
</dbReference>
<evidence type="ECO:0000313" key="4">
    <source>
        <dbReference type="Proteomes" id="UP000237819"/>
    </source>
</evidence>
<keyword evidence="2" id="KW-0560">Oxidoreductase</keyword>
<name>A0A2S8GD16_9BACT</name>
<dbReference type="PANTHER" id="PTHR43639:SF1">
    <property type="entry name" value="SHORT-CHAIN DEHYDROGENASE_REDUCTASE FAMILY PROTEIN"/>
    <property type="match status" value="1"/>
</dbReference>
<dbReference type="RefSeq" id="WP_105338933.1">
    <property type="nucleotide sequence ID" value="NZ_PUHZ01000025.1"/>
</dbReference>
<dbReference type="Proteomes" id="UP000237819">
    <property type="component" value="Unassembled WGS sequence"/>
</dbReference>
<sequence length="254" mass="27169">MIDLTGKIALVTGSSRGMGRACALRLAEAGADVIVNYVTSRTAAMETAKEIRGMGRRSFVVKADVSQKDDVESMMEYIGEHIQQLDIIVSNAATGGFRPLLAANEKHFENTYHTNVLAMLYLVQAGMPLLEKSQGRAKVVGISSHGSDMALPWYGLIGSSKAALESLARHLTLEVGDKGVNVNIVKSGLVETDSTKRLPGAEQMFAHRKDKTMMGERMLSIEDIANAVVFLASPLADLVQGETLVVDGGAAVHV</sequence>
<comment type="caution">
    <text evidence="3">The sequence shown here is derived from an EMBL/GenBank/DDBJ whole genome shotgun (WGS) entry which is preliminary data.</text>
</comment>
<dbReference type="Gene3D" id="3.40.50.720">
    <property type="entry name" value="NAD(P)-binding Rossmann-like Domain"/>
    <property type="match status" value="1"/>
</dbReference>
<dbReference type="InterPro" id="IPR002347">
    <property type="entry name" value="SDR_fam"/>
</dbReference>
<evidence type="ECO:0000256" key="2">
    <source>
        <dbReference type="ARBA" id="ARBA00023002"/>
    </source>
</evidence>
<dbReference type="SUPFAM" id="SSF51735">
    <property type="entry name" value="NAD(P)-binding Rossmann-fold domains"/>
    <property type="match status" value="1"/>
</dbReference>
<dbReference type="AlphaFoldDB" id="A0A2S8GD16"/>
<dbReference type="FunFam" id="3.40.50.720:FF:000084">
    <property type="entry name" value="Short-chain dehydrogenase reductase"/>
    <property type="match status" value="1"/>
</dbReference>
<evidence type="ECO:0000313" key="3">
    <source>
        <dbReference type="EMBL" id="PQO42352.1"/>
    </source>
</evidence>
<dbReference type="InterPro" id="IPR036291">
    <property type="entry name" value="NAD(P)-bd_dom_sf"/>
</dbReference>